<dbReference type="PROSITE" id="PS00233">
    <property type="entry name" value="CHIT_BIND_RR_1"/>
    <property type="match status" value="1"/>
</dbReference>
<evidence type="ECO:0000256" key="1">
    <source>
        <dbReference type="ARBA" id="ARBA00022460"/>
    </source>
</evidence>
<dbReference type="InterPro" id="IPR000618">
    <property type="entry name" value="Insect_cuticle"/>
</dbReference>
<keyword evidence="2 4" id="KW-0732">Signal</keyword>
<dbReference type="InterPro" id="IPR050468">
    <property type="entry name" value="Cuticle_Struct_Prot"/>
</dbReference>
<organism evidence="5">
    <name type="scientific">Spodoptera frugiperda</name>
    <name type="common">Fall armyworm</name>
    <dbReference type="NCBI Taxonomy" id="7108"/>
    <lineage>
        <taxon>Eukaryota</taxon>
        <taxon>Metazoa</taxon>
        <taxon>Ecdysozoa</taxon>
        <taxon>Arthropoda</taxon>
        <taxon>Hexapoda</taxon>
        <taxon>Insecta</taxon>
        <taxon>Pterygota</taxon>
        <taxon>Neoptera</taxon>
        <taxon>Endopterygota</taxon>
        <taxon>Lepidoptera</taxon>
        <taxon>Glossata</taxon>
        <taxon>Ditrysia</taxon>
        <taxon>Noctuoidea</taxon>
        <taxon>Noctuidae</taxon>
        <taxon>Amphipyrinae</taxon>
        <taxon>Spodoptera</taxon>
    </lineage>
</organism>
<reference evidence="5" key="1">
    <citation type="submission" date="2016-07" db="EMBL/GenBank/DDBJ databases">
        <authorList>
            <person name="Bretaudeau A."/>
        </authorList>
    </citation>
    <scope>NUCLEOTIDE SEQUENCE</scope>
    <source>
        <strain evidence="5">Rice</strain>
        <tissue evidence="5">Whole body</tissue>
    </source>
</reference>
<accession>A0A2H1W0K4</accession>
<dbReference type="EMBL" id="ODYU01005473">
    <property type="protein sequence ID" value="SOQ46362.1"/>
    <property type="molecule type" value="Genomic_DNA"/>
</dbReference>
<dbReference type="GO" id="GO:0062129">
    <property type="term" value="C:chitin-based extracellular matrix"/>
    <property type="evidence" value="ECO:0007669"/>
    <property type="project" value="TreeGrafter"/>
</dbReference>
<name>A0A2H1W0K4_SPOFR</name>
<dbReference type="PANTHER" id="PTHR10380:SF173">
    <property type="entry name" value="CUTICULAR PROTEIN 47EF, ISOFORM C-RELATED"/>
    <property type="match status" value="1"/>
</dbReference>
<evidence type="ECO:0000256" key="4">
    <source>
        <dbReference type="SAM" id="SignalP"/>
    </source>
</evidence>
<dbReference type="PROSITE" id="PS51155">
    <property type="entry name" value="CHIT_BIND_RR_2"/>
    <property type="match status" value="1"/>
</dbReference>
<evidence type="ECO:0000256" key="3">
    <source>
        <dbReference type="PROSITE-ProRule" id="PRU00497"/>
    </source>
</evidence>
<protein>
    <submittedName>
        <fullName evidence="5">SFRICE_028382</fullName>
    </submittedName>
</protein>
<dbReference type="AlphaFoldDB" id="A0A2H1W0K4"/>
<gene>
    <name evidence="5" type="ORF">SFRICE_028382</name>
</gene>
<feature type="signal peptide" evidence="4">
    <location>
        <begin position="1"/>
        <end position="17"/>
    </location>
</feature>
<dbReference type="PRINTS" id="PR00947">
    <property type="entry name" value="CUTICLE"/>
</dbReference>
<dbReference type="InterPro" id="IPR031311">
    <property type="entry name" value="CHIT_BIND_RR_consensus"/>
</dbReference>
<dbReference type="Pfam" id="PF00379">
    <property type="entry name" value="Chitin_bind_4"/>
    <property type="match status" value="1"/>
</dbReference>
<dbReference type="GO" id="GO:0008010">
    <property type="term" value="F:structural constituent of chitin-based larval cuticle"/>
    <property type="evidence" value="ECO:0007669"/>
    <property type="project" value="TreeGrafter"/>
</dbReference>
<proteinExistence type="predicted"/>
<sequence length="176" mass="19105">MLFILCVVSTLLMQTIGASPAVDNQNRAQIIRYDIETANLPNSYRFHYDNTDGSSRTEEGAILNPGTKDAALDVAGAKLFVFALFAGVLAAEEKPVAEIITESTIVNPDGYSFDFKTSDGISRHEDASLITVGDKQGIAVKGSYSYLTPEGEEYQITFTADDKGYKPTLRVVPAQQ</sequence>
<dbReference type="OrthoDB" id="8123782at2759"/>
<dbReference type="PANTHER" id="PTHR10380">
    <property type="entry name" value="CUTICLE PROTEIN"/>
    <property type="match status" value="1"/>
</dbReference>
<feature type="chain" id="PRO_5013662033" evidence="4">
    <location>
        <begin position="18"/>
        <end position="176"/>
    </location>
</feature>
<evidence type="ECO:0000313" key="5">
    <source>
        <dbReference type="EMBL" id="SOQ46362.1"/>
    </source>
</evidence>
<keyword evidence="1 3" id="KW-0193">Cuticle</keyword>
<evidence type="ECO:0000256" key="2">
    <source>
        <dbReference type="ARBA" id="ARBA00022729"/>
    </source>
</evidence>